<dbReference type="EMBL" id="PTIY01000003">
    <property type="protein sequence ID" value="PPK72668.1"/>
    <property type="molecule type" value="Genomic_DNA"/>
</dbReference>
<protein>
    <submittedName>
        <fullName evidence="1">Lambda family phage portal protein</fullName>
    </submittedName>
</protein>
<evidence type="ECO:0000313" key="2">
    <source>
        <dbReference type="Proteomes" id="UP000238071"/>
    </source>
</evidence>
<dbReference type="GO" id="GO:0005198">
    <property type="term" value="F:structural molecule activity"/>
    <property type="evidence" value="ECO:0007669"/>
    <property type="project" value="InterPro"/>
</dbReference>
<accession>A0A2S6H5A5</accession>
<evidence type="ECO:0000313" key="1">
    <source>
        <dbReference type="EMBL" id="PPK72668.1"/>
    </source>
</evidence>
<name>A0A2S6H5A5_9GAMM</name>
<keyword evidence="2" id="KW-1185">Reference proteome</keyword>
<comment type="caution">
    <text evidence="1">The sequence shown here is derived from an EMBL/GenBank/DDBJ whole genome shotgun (WGS) entry which is preliminary data.</text>
</comment>
<dbReference type="RefSeq" id="WP_104422766.1">
    <property type="nucleotide sequence ID" value="NZ_PTIY01000003.1"/>
</dbReference>
<organism evidence="1 2">
    <name type="scientific">Methylobacter tundripaludum</name>
    <dbReference type="NCBI Taxonomy" id="173365"/>
    <lineage>
        <taxon>Bacteria</taxon>
        <taxon>Pseudomonadati</taxon>
        <taxon>Pseudomonadota</taxon>
        <taxon>Gammaproteobacteria</taxon>
        <taxon>Methylococcales</taxon>
        <taxon>Methylococcaceae</taxon>
        <taxon>Methylobacter</taxon>
    </lineage>
</organism>
<dbReference type="InterPro" id="IPR006429">
    <property type="entry name" value="Phage_lambda_portal"/>
</dbReference>
<dbReference type="Pfam" id="PF05136">
    <property type="entry name" value="Phage_portal_2"/>
    <property type="match status" value="1"/>
</dbReference>
<reference evidence="1 2" key="1">
    <citation type="submission" date="2018-02" db="EMBL/GenBank/DDBJ databases">
        <title>Subsurface microbial communities from deep shales in Ohio and West Virginia, USA.</title>
        <authorList>
            <person name="Wrighton K."/>
        </authorList>
    </citation>
    <scope>NUCLEOTIDE SEQUENCE [LARGE SCALE GENOMIC DNA]</scope>
    <source>
        <strain evidence="1 2">OWC-G53F</strain>
    </source>
</reference>
<gene>
    <name evidence="1" type="ORF">B0F88_103101</name>
</gene>
<dbReference type="GO" id="GO:0019068">
    <property type="term" value="P:virion assembly"/>
    <property type="evidence" value="ECO:0007669"/>
    <property type="project" value="InterPro"/>
</dbReference>
<dbReference type="NCBIfam" id="TIGR01539">
    <property type="entry name" value="portal_lambda"/>
    <property type="match status" value="1"/>
</dbReference>
<sequence length="466" mass="52233">MTNVVPFKRRYDAASKTTRTSNWLTPATDANSAISNPSIIRNRARDLVRNNPWANKGVSVITNNVVGYGILAQWKAKTKANTKRAQDLWKAWAESTQCDAYGLTDFYGIQQLAMRAMVESGECFIRLRPRLASDGLAVPFQLQLLEADYLYEFADGPLQNGGYVQRGIEYDAIGRRVAYLLYKAHPGATGRFYGTFSFGYSRVPAYEVIHLFRSDRPGQERGVSWLAPVMIRLRELDIYEDAYLNRQKLANLFAAFIYTDEPAETEEEFSDVSELTPGSMYTMKPNRRIEFTIPPKADDYGPYTVEVQRGVAAGLGITFESLTGNLSEVNFSSARMGWQEFGRSIDAWRWQLFIPRVCGGVARWFSDYAGIPDLSQEWTPPARMMVDPAREIPPIIAMVRAGLCPLPEAIRSLGYDFHATMEEIKLSNDYLDQLGLILDSDPRNVAGLGQIQTIGASDAKTNKTAA</sequence>
<dbReference type="AlphaFoldDB" id="A0A2S6H5A5"/>
<dbReference type="OrthoDB" id="622132at2"/>
<dbReference type="Proteomes" id="UP000238071">
    <property type="component" value="Unassembled WGS sequence"/>
</dbReference>
<proteinExistence type="predicted"/>